<proteinExistence type="predicted"/>
<reference evidence="1" key="1">
    <citation type="submission" date="2023-11" db="EMBL/GenBank/DDBJ databases">
        <title>Gracilibacillus pellucida a moderately halophilic bacterium isolated from saline soil in Xinjiang province.</title>
        <authorList>
            <person name="Zhang Z."/>
            <person name="Tan F."/>
            <person name="Wang Y."/>
            <person name="Xia M."/>
        </authorList>
    </citation>
    <scope>NUCLEOTIDE SEQUENCE</scope>
    <source>
        <strain evidence="1">S3-1-1</strain>
    </source>
</reference>
<protein>
    <submittedName>
        <fullName evidence="1">YesL family protein</fullName>
    </submittedName>
</protein>
<accession>A0ACC6M184</accession>
<comment type="caution">
    <text evidence="1">The sequence shown here is derived from an EMBL/GenBank/DDBJ whole genome shotgun (WGS) entry which is preliminary data.</text>
</comment>
<dbReference type="EMBL" id="JAWZSR010000001">
    <property type="protein sequence ID" value="MDX8044695.1"/>
    <property type="molecule type" value="Genomic_DNA"/>
</dbReference>
<organism evidence="1 2">
    <name type="scientific">Gracilibacillus pellucidus</name>
    <dbReference type="NCBI Taxonomy" id="3095368"/>
    <lineage>
        <taxon>Bacteria</taxon>
        <taxon>Bacillati</taxon>
        <taxon>Bacillota</taxon>
        <taxon>Bacilli</taxon>
        <taxon>Bacillales</taxon>
        <taxon>Bacillaceae</taxon>
        <taxon>Gracilibacillus</taxon>
    </lineage>
</organism>
<evidence type="ECO:0000313" key="2">
    <source>
        <dbReference type="Proteomes" id="UP001277972"/>
    </source>
</evidence>
<evidence type="ECO:0000313" key="1">
    <source>
        <dbReference type="EMBL" id="MDX8044695.1"/>
    </source>
</evidence>
<gene>
    <name evidence="1" type="ORF">SH601_01740</name>
</gene>
<name>A0ACC6M184_9BACI</name>
<keyword evidence="2" id="KW-1185">Reference proteome</keyword>
<dbReference type="Proteomes" id="UP001277972">
    <property type="component" value="Unassembled WGS sequence"/>
</dbReference>
<sequence length="210" mass="24235">MSALNKALEWVTKVAYLNLLWIVFSVLGFIIFSLFPATAATFSVTRKWITGSTDISLFKTFWQAYRQSILQANIIGYIVLILGYILYLDFLFITVVQNDYLLLLTIPFLFVTILVTLTSLYLFPVYAHYDMKVLQVMKSAFFIMIINPLQTIVMVLGVFAILFGVWHFQWLGLFFSMSLVALSISMPAQKAFRNIEEKKNYIVKKTMLND</sequence>